<dbReference type="OMA" id="RGMNNYQ"/>
<evidence type="ECO:0000259" key="7">
    <source>
        <dbReference type="PROSITE" id="PS50103"/>
    </source>
</evidence>
<evidence type="ECO:0000256" key="3">
    <source>
        <dbReference type="ARBA" id="ARBA00022833"/>
    </source>
</evidence>
<dbReference type="GO" id="GO:0008270">
    <property type="term" value="F:zinc ion binding"/>
    <property type="evidence" value="ECO:0007669"/>
    <property type="project" value="UniProtKB-KW"/>
</dbReference>
<evidence type="ECO:0000256" key="4">
    <source>
        <dbReference type="PROSITE-ProRule" id="PRU00723"/>
    </source>
</evidence>
<dbReference type="OrthoDB" id="25761at2759"/>
<evidence type="ECO:0000313" key="8">
    <source>
        <dbReference type="EnsemblMetazoa" id="XP_022649965"/>
    </source>
</evidence>
<dbReference type="PROSITE" id="PS50089">
    <property type="entry name" value="ZF_RING_2"/>
    <property type="match status" value="1"/>
</dbReference>
<name>A0A7M7M563_VARDE</name>
<dbReference type="FunCoup" id="A0A7M7M563">
    <property type="interactions" value="1268"/>
</dbReference>
<evidence type="ECO:0000256" key="2">
    <source>
        <dbReference type="ARBA" id="ARBA00022771"/>
    </source>
</evidence>
<accession>A0A7M7M563</accession>
<keyword evidence="3 4" id="KW-0862">Zinc</keyword>
<feature type="domain" description="C3H1-type" evidence="7">
    <location>
        <begin position="193"/>
        <end position="221"/>
    </location>
</feature>
<dbReference type="GeneID" id="111245622"/>
<feature type="domain" description="RING-type" evidence="6">
    <location>
        <begin position="273"/>
        <end position="310"/>
    </location>
</feature>
<dbReference type="RefSeq" id="XP_022649965.1">
    <property type="nucleotide sequence ID" value="XM_022794230.1"/>
</dbReference>
<dbReference type="InterPro" id="IPR013083">
    <property type="entry name" value="Znf_RING/FYVE/PHD"/>
</dbReference>
<dbReference type="Pfam" id="PF00642">
    <property type="entry name" value="zf-CCCH"/>
    <property type="match status" value="1"/>
</dbReference>
<dbReference type="GO" id="GO:0005684">
    <property type="term" value="C:U2-type spliceosomal complex"/>
    <property type="evidence" value="ECO:0007669"/>
    <property type="project" value="TreeGrafter"/>
</dbReference>
<dbReference type="InterPro" id="IPR000571">
    <property type="entry name" value="Znf_CCCH"/>
</dbReference>
<dbReference type="PANTHER" id="PTHR12930">
    <property type="entry name" value="ZINC FINGER PROTEIN 183"/>
    <property type="match status" value="1"/>
</dbReference>
<evidence type="ECO:0000313" key="9">
    <source>
        <dbReference type="Proteomes" id="UP000594260"/>
    </source>
</evidence>
<dbReference type="AlphaFoldDB" id="A0A7M7M563"/>
<dbReference type="Gene3D" id="3.30.40.10">
    <property type="entry name" value="Zinc/RING finger domain, C3HC4 (zinc finger)"/>
    <property type="match status" value="1"/>
</dbReference>
<dbReference type="CTD" id="42397"/>
<dbReference type="SMART" id="SM00356">
    <property type="entry name" value="ZnF_C3H1"/>
    <property type="match status" value="1"/>
</dbReference>
<dbReference type="KEGG" id="vde:111245622"/>
<organism evidence="8 9">
    <name type="scientific">Varroa destructor</name>
    <name type="common">Honeybee mite</name>
    <dbReference type="NCBI Taxonomy" id="109461"/>
    <lineage>
        <taxon>Eukaryota</taxon>
        <taxon>Metazoa</taxon>
        <taxon>Ecdysozoa</taxon>
        <taxon>Arthropoda</taxon>
        <taxon>Chelicerata</taxon>
        <taxon>Arachnida</taxon>
        <taxon>Acari</taxon>
        <taxon>Parasitiformes</taxon>
        <taxon>Mesostigmata</taxon>
        <taxon>Gamasina</taxon>
        <taxon>Dermanyssoidea</taxon>
        <taxon>Varroidae</taxon>
        <taxon>Varroa</taxon>
    </lineage>
</organism>
<feature type="zinc finger region" description="C3H1-type" evidence="4">
    <location>
        <begin position="193"/>
        <end position="221"/>
    </location>
</feature>
<dbReference type="SUPFAM" id="SSF90229">
    <property type="entry name" value="CCCH zinc finger"/>
    <property type="match status" value="1"/>
</dbReference>
<dbReference type="InterPro" id="IPR017907">
    <property type="entry name" value="Znf_RING_CS"/>
</dbReference>
<dbReference type="SUPFAM" id="SSF57850">
    <property type="entry name" value="RING/U-box"/>
    <property type="match status" value="1"/>
</dbReference>
<keyword evidence="9" id="KW-1185">Reference proteome</keyword>
<feature type="region of interest" description="Disordered" evidence="5">
    <location>
        <begin position="238"/>
        <end position="263"/>
    </location>
</feature>
<reference evidence="8" key="1">
    <citation type="submission" date="2021-01" db="UniProtKB">
        <authorList>
            <consortium name="EnsemblMetazoa"/>
        </authorList>
    </citation>
    <scope>IDENTIFICATION</scope>
</reference>
<feature type="region of interest" description="Disordered" evidence="5">
    <location>
        <begin position="331"/>
        <end position="364"/>
    </location>
</feature>
<feature type="region of interest" description="Disordered" evidence="5">
    <location>
        <begin position="53"/>
        <end position="126"/>
    </location>
</feature>
<dbReference type="InterPro" id="IPR001841">
    <property type="entry name" value="Znf_RING"/>
</dbReference>
<evidence type="ECO:0000259" key="6">
    <source>
        <dbReference type="PROSITE" id="PS50089"/>
    </source>
</evidence>
<dbReference type="CDD" id="cd16539">
    <property type="entry name" value="RING-HC_RNF113A_B"/>
    <property type="match status" value="1"/>
</dbReference>
<proteinExistence type="predicted"/>
<feature type="compositionally biased region" description="Polar residues" evidence="5">
    <location>
        <begin position="100"/>
        <end position="121"/>
    </location>
</feature>
<dbReference type="InterPro" id="IPR039971">
    <property type="entry name" value="CWC24-like"/>
</dbReference>
<sequence>MYCCGWQVLSGTYYIQFILFSVFSCTMSNQEEGSEEQTCAFFKPKVCKRAVMRRRQQTSDDSDDESSVKKVDRKRLNGLVQGTGGSKKWRSEEETVGVAFSSSRKTSGPNDQGATATSEINTEFDKDSRSIFERAQKINEERKGQEDDKVYRGINNYTQFISKKDTAAGSAAKMKAKGPLRAPTNIRSTVRWDYQPDVCKDFKETGFCGFGDSCIFMHDRSDYKHGWQLDREWDEKQKAKQKKLQDGKSDEDNDDDDRKYEIPSDEDDLPFACFICREAFVNPVVTKCEHFFCEKCALAHFKKSSLCFVCGKPTGGVFNPAKELAVKIAERKLNGKDDEEDDEEASKKGGPSGDVGNLFNAKKN</sequence>
<dbReference type="EnsemblMetazoa" id="XM_022794230">
    <property type="protein sequence ID" value="XP_022649965"/>
    <property type="gene ID" value="LOC111245622"/>
</dbReference>
<dbReference type="GO" id="GO:0034247">
    <property type="term" value="P:snoRNA splicing"/>
    <property type="evidence" value="ECO:0007669"/>
    <property type="project" value="TreeGrafter"/>
</dbReference>
<evidence type="ECO:0000256" key="5">
    <source>
        <dbReference type="SAM" id="MobiDB-lite"/>
    </source>
</evidence>
<dbReference type="InParanoid" id="A0A7M7M563"/>
<dbReference type="PROSITE" id="PS00518">
    <property type="entry name" value="ZF_RING_1"/>
    <property type="match status" value="1"/>
</dbReference>
<keyword evidence="2 4" id="KW-0863">Zinc-finger</keyword>
<dbReference type="PROSITE" id="PS50103">
    <property type="entry name" value="ZF_C3H1"/>
    <property type="match status" value="1"/>
</dbReference>
<feature type="compositionally biased region" description="Basic and acidic residues" evidence="5">
    <location>
        <begin position="238"/>
        <end position="262"/>
    </location>
</feature>
<dbReference type="InterPro" id="IPR036855">
    <property type="entry name" value="Znf_CCCH_sf"/>
</dbReference>
<keyword evidence="1 4" id="KW-0479">Metal-binding</keyword>
<dbReference type="Proteomes" id="UP000594260">
    <property type="component" value="Unplaced"/>
</dbReference>
<dbReference type="PANTHER" id="PTHR12930:SF0">
    <property type="entry name" value="RING FINGER PROTEIN 113B"/>
    <property type="match status" value="1"/>
</dbReference>
<dbReference type="FunFam" id="3.30.40.10:FF:000045">
    <property type="entry name" value="RING finger protein 113A"/>
    <property type="match status" value="1"/>
</dbReference>
<protein>
    <submittedName>
        <fullName evidence="8">Uncharacterized protein</fullName>
    </submittedName>
</protein>
<evidence type="ECO:0000256" key="1">
    <source>
        <dbReference type="ARBA" id="ARBA00022723"/>
    </source>
</evidence>
<dbReference type="Pfam" id="PF13920">
    <property type="entry name" value="zf-C3HC4_3"/>
    <property type="match status" value="1"/>
</dbReference>
<dbReference type="SMART" id="SM00184">
    <property type="entry name" value="RING"/>
    <property type="match status" value="1"/>
</dbReference>